<comment type="caution">
    <text evidence="1">The sequence shown here is derived from an EMBL/GenBank/DDBJ whole genome shotgun (WGS) entry which is preliminary data.</text>
</comment>
<organism evidence="1 2">
    <name type="scientific">Vaccinium darrowii</name>
    <dbReference type="NCBI Taxonomy" id="229202"/>
    <lineage>
        <taxon>Eukaryota</taxon>
        <taxon>Viridiplantae</taxon>
        <taxon>Streptophyta</taxon>
        <taxon>Embryophyta</taxon>
        <taxon>Tracheophyta</taxon>
        <taxon>Spermatophyta</taxon>
        <taxon>Magnoliopsida</taxon>
        <taxon>eudicotyledons</taxon>
        <taxon>Gunneridae</taxon>
        <taxon>Pentapetalae</taxon>
        <taxon>asterids</taxon>
        <taxon>Ericales</taxon>
        <taxon>Ericaceae</taxon>
        <taxon>Vaccinioideae</taxon>
        <taxon>Vaccinieae</taxon>
        <taxon>Vaccinium</taxon>
    </lineage>
</organism>
<sequence length="123" mass="14044">MAGRRRNWNSLADSSQIFFPSWVYDQFAEGKNIQIGETTEEESEMVKKMMLVALWCIQMKPCDRPSMTKVIEMLEGSIELLPMPPKPFLFSQGRQPEDNGMNKRLSNLSGACMDSLTYDISGR</sequence>
<accession>A0ACB7YN32</accession>
<dbReference type="Proteomes" id="UP000828048">
    <property type="component" value="Chromosome 11"/>
</dbReference>
<evidence type="ECO:0000313" key="2">
    <source>
        <dbReference type="Proteomes" id="UP000828048"/>
    </source>
</evidence>
<reference evidence="1 2" key="1">
    <citation type="journal article" date="2021" name="Hortic Res">
        <title>High-quality reference genome and annotation aids understanding of berry development for evergreen blueberry (Vaccinium darrowii).</title>
        <authorList>
            <person name="Yu J."/>
            <person name="Hulse-Kemp A.M."/>
            <person name="Babiker E."/>
            <person name="Staton M."/>
        </authorList>
    </citation>
    <scope>NUCLEOTIDE SEQUENCE [LARGE SCALE GENOMIC DNA]</scope>
    <source>
        <strain evidence="2">cv. NJ 8807/NJ 8810</strain>
        <tissue evidence="1">Young leaf</tissue>
    </source>
</reference>
<dbReference type="EMBL" id="CM037161">
    <property type="protein sequence ID" value="KAH7854822.1"/>
    <property type="molecule type" value="Genomic_DNA"/>
</dbReference>
<name>A0ACB7YN32_9ERIC</name>
<keyword evidence="2" id="KW-1185">Reference proteome</keyword>
<proteinExistence type="predicted"/>
<gene>
    <name evidence="1" type="ORF">Vadar_018144</name>
</gene>
<evidence type="ECO:0000313" key="1">
    <source>
        <dbReference type="EMBL" id="KAH7854822.1"/>
    </source>
</evidence>
<protein>
    <submittedName>
        <fullName evidence="1">Uncharacterized protein</fullName>
    </submittedName>
</protein>